<comment type="caution">
    <text evidence="2">The sequence shown here is derived from an EMBL/GenBank/DDBJ whole genome shotgun (WGS) entry which is preliminary data.</text>
</comment>
<protein>
    <submittedName>
        <fullName evidence="2">Uncharacterized protein</fullName>
    </submittedName>
</protein>
<feature type="non-terminal residue" evidence="2">
    <location>
        <position position="133"/>
    </location>
</feature>
<reference evidence="2" key="1">
    <citation type="journal article" date="2020" name="Fungal Divers.">
        <title>Resolving the Mortierellaceae phylogeny through synthesis of multi-gene phylogenetics and phylogenomics.</title>
        <authorList>
            <person name="Vandepol N."/>
            <person name="Liber J."/>
            <person name="Desiro A."/>
            <person name="Na H."/>
            <person name="Kennedy M."/>
            <person name="Barry K."/>
            <person name="Grigoriev I.V."/>
            <person name="Miller A.N."/>
            <person name="O'Donnell K."/>
            <person name="Stajich J.E."/>
            <person name="Bonito G."/>
        </authorList>
    </citation>
    <scope>NUCLEOTIDE SEQUENCE</scope>
    <source>
        <strain evidence="2">MES-2147</strain>
    </source>
</reference>
<feature type="compositionally biased region" description="Basic and acidic residues" evidence="1">
    <location>
        <begin position="43"/>
        <end position="52"/>
    </location>
</feature>
<dbReference type="AlphaFoldDB" id="A0A9P6ML96"/>
<proteinExistence type="predicted"/>
<gene>
    <name evidence="2" type="ORF">BGZ65_000994</name>
</gene>
<dbReference type="OrthoDB" id="6159439at2759"/>
<feature type="region of interest" description="Disordered" evidence="1">
    <location>
        <begin position="82"/>
        <end position="133"/>
    </location>
</feature>
<dbReference type="Proteomes" id="UP000749646">
    <property type="component" value="Unassembled WGS sequence"/>
</dbReference>
<accession>A0A9P6ML96</accession>
<dbReference type="EMBL" id="JAAAHW010000030">
    <property type="protein sequence ID" value="KAG0006970.1"/>
    <property type="molecule type" value="Genomic_DNA"/>
</dbReference>
<feature type="compositionally biased region" description="Basic and acidic residues" evidence="1">
    <location>
        <begin position="24"/>
        <end position="36"/>
    </location>
</feature>
<feature type="region of interest" description="Disordered" evidence="1">
    <location>
        <begin position="23"/>
        <end position="67"/>
    </location>
</feature>
<evidence type="ECO:0000313" key="3">
    <source>
        <dbReference type="Proteomes" id="UP000749646"/>
    </source>
</evidence>
<sequence>MQVKGSTTLDHAILPMKSTIGKLHGQEHEHEHKHNEYFNQHQPRQDQFRNYDRNASSAHSDSRQHSRIDIANLLCSSESIFGEDGRKVDQYSQRKSLHRQDLGTHSHHHHQRPRAITEEADDRDVPSHTQYGN</sequence>
<name>A0A9P6ML96_9FUNG</name>
<evidence type="ECO:0000256" key="1">
    <source>
        <dbReference type="SAM" id="MobiDB-lite"/>
    </source>
</evidence>
<evidence type="ECO:0000313" key="2">
    <source>
        <dbReference type="EMBL" id="KAG0006970.1"/>
    </source>
</evidence>
<keyword evidence="3" id="KW-1185">Reference proteome</keyword>
<organism evidence="2 3">
    <name type="scientific">Modicella reniformis</name>
    <dbReference type="NCBI Taxonomy" id="1440133"/>
    <lineage>
        <taxon>Eukaryota</taxon>
        <taxon>Fungi</taxon>
        <taxon>Fungi incertae sedis</taxon>
        <taxon>Mucoromycota</taxon>
        <taxon>Mortierellomycotina</taxon>
        <taxon>Mortierellomycetes</taxon>
        <taxon>Mortierellales</taxon>
        <taxon>Mortierellaceae</taxon>
        <taxon>Modicella</taxon>
    </lineage>
</organism>